<gene>
    <name evidence="2" type="ORF">EUV02_08015</name>
</gene>
<reference evidence="2 3" key="1">
    <citation type="submission" date="2019-02" db="EMBL/GenBank/DDBJ databases">
        <title>Polymorphobacter sp. isolated from the lake at the Tibet of China.</title>
        <authorList>
            <person name="Li A."/>
        </authorList>
    </citation>
    <scope>NUCLEOTIDE SEQUENCE [LARGE SCALE GENOMIC DNA]</scope>
    <source>
        <strain evidence="2 3">DJ1R-1</strain>
    </source>
</reference>
<sequence>MRRWMKMVALATLAGIAVPALAIDDGPRAYFPLPVGSNNFNLIGIFEDSNSSLDPSTAIKGLDGSVDVGVLQYTRTVAIGGNAAGLVVAMPFGRVKGQVTLGGPFGNTLVRSGESSGLGDLTVMGVFGVIGSPALTKAQYVQYKPGFSLGVLAQATAPTGEYDDTKLLNLGTNRWAFRLGMPFGWMLGGSYLSPKLTTIEVVPSVIMYTPNDAPFRAGRRTQSALFRMEGHLTHNFNRALWASLDGGVNSGGATTTDGVADNNNKQWLGLGVSVGLNLSPAFGVVATYGGPVTGNASAPEGSGFRINLRGTF</sequence>
<accession>A0A4Y9EMX2</accession>
<organism evidence="2 3">
    <name type="scientific">Glacieibacterium arshaanense</name>
    <dbReference type="NCBI Taxonomy" id="2511025"/>
    <lineage>
        <taxon>Bacteria</taxon>
        <taxon>Pseudomonadati</taxon>
        <taxon>Pseudomonadota</taxon>
        <taxon>Alphaproteobacteria</taxon>
        <taxon>Sphingomonadales</taxon>
        <taxon>Sphingosinicellaceae</taxon>
        <taxon>Glacieibacterium</taxon>
    </lineage>
</organism>
<evidence type="ECO:0000313" key="3">
    <source>
        <dbReference type="Proteomes" id="UP000297737"/>
    </source>
</evidence>
<protein>
    <submittedName>
        <fullName evidence="2">Transporter</fullName>
    </submittedName>
</protein>
<evidence type="ECO:0000313" key="2">
    <source>
        <dbReference type="EMBL" id="TFU03131.1"/>
    </source>
</evidence>
<feature type="chain" id="PRO_5021442515" evidence="1">
    <location>
        <begin position="23"/>
        <end position="312"/>
    </location>
</feature>
<name>A0A4Y9EMX2_9SPHN</name>
<evidence type="ECO:0000256" key="1">
    <source>
        <dbReference type="SAM" id="SignalP"/>
    </source>
</evidence>
<dbReference type="AlphaFoldDB" id="A0A4Y9EMX2"/>
<dbReference type="Proteomes" id="UP000297737">
    <property type="component" value="Unassembled WGS sequence"/>
</dbReference>
<dbReference type="InterPro" id="IPR025737">
    <property type="entry name" value="FApF"/>
</dbReference>
<proteinExistence type="predicted"/>
<dbReference type="EMBL" id="SIHO01000002">
    <property type="protein sequence ID" value="TFU03131.1"/>
    <property type="molecule type" value="Genomic_DNA"/>
</dbReference>
<dbReference type="OrthoDB" id="191143at2"/>
<comment type="caution">
    <text evidence="2">The sequence shown here is derived from an EMBL/GenBank/DDBJ whole genome shotgun (WGS) entry which is preliminary data.</text>
</comment>
<keyword evidence="1" id="KW-0732">Signal</keyword>
<keyword evidence="3" id="KW-1185">Reference proteome</keyword>
<dbReference type="Pfam" id="PF13557">
    <property type="entry name" value="Phenol_MetA_deg"/>
    <property type="match status" value="1"/>
</dbReference>
<dbReference type="RefSeq" id="WP_135245723.1">
    <property type="nucleotide sequence ID" value="NZ_SIHO01000002.1"/>
</dbReference>
<feature type="signal peptide" evidence="1">
    <location>
        <begin position="1"/>
        <end position="22"/>
    </location>
</feature>